<dbReference type="GO" id="GO:0005975">
    <property type="term" value="P:carbohydrate metabolic process"/>
    <property type="evidence" value="ECO:0007669"/>
    <property type="project" value="InterPro"/>
</dbReference>
<evidence type="ECO:0000259" key="2">
    <source>
        <dbReference type="PROSITE" id="PS51910"/>
    </source>
</evidence>
<organism evidence="3 4">
    <name type="scientific">Arthrobacter glacialis</name>
    <dbReference type="NCBI Taxonomy" id="1664"/>
    <lineage>
        <taxon>Bacteria</taxon>
        <taxon>Bacillati</taxon>
        <taxon>Actinomycetota</taxon>
        <taxon>Actinomycetes</taxon>
        <taxon>Micrococcales</taxon>
        <taxon>Micrococcaceae</taxon>
        <taxon>Arthrobacter</taxon>
    </lineage>
</organism>
<reference evidence="3 4" key="1">
    <citation type="submission" date="2018-01" db="EMBL/GenBank/DDBJ databases">
        <title>Arthrobacter sp. nov., from glaciers in China.</title>
        <authorList>
            <person name="Liu Q."/>
            <person name="Xin Y.-H."/>
        </authorList>
    </citation>
    <scope>NUCLEOTIDE SEQUENCE [LARGE SCALE GENOMIC DNA]</scope>
    <source>
        <strain evidence="3 4">HLT2-12-2</strain>
    </source>
</reference>
<evidence type="ECO:0000313" key="4">
    <source>
        <dbReference type="Proteomes" id="UP000237061"/>
    </source>
</evidence>
<proteinExistence type="predicted"/>
<dbReference type="PANTHER" id="PTHR46066">
    <property type="entry name" value="CHITINASE DOMAIN-CONTAINING PROTEIN 1 FAMILY MEMBER"/>
    <property type="match status" value="1"/>
</dbReference>
<dbReference type="PANTHER" id="PTHR46066:SF2">
    <property type="entry name" value="CHITINASE DOMAIN-CONTAINING PROTEIN 1"/>
    <property type="match status" value="1"/>
</dbReference>
<dbReference type="AlphaFoldDB" id="A0A2S3ZSR6"/>
<evidence type="ECO:0000256" key="1">
    <source>
        <dbReference type="SAM" id="SignalP"/>
    </source>
</evidence>
<dbReference type="GO" id="GO:0016787">
    <property type="term" value="F:hydrolase activity"/>
    <property type="evidence" value="ECO:0007669"/>
    <property type="project" value="UniProtKB-KW"/>
</dbReference>
<dbReference type="SMART" id="SM00636">
    <property type="entry name" value="Glyco_18"/>
    <property type="match status" value="1"/>
</dbReference>
<dbReference type="SUPFAM" id="SSF51445">
    <property type="entry name" value="(Trans)glycosidases"/>
    <property type="match status" value="1"/>
</dbReference>
<dbReference type="Gene3D" id="3.20.20.80">
    <property type="entry name" value="Glycosidases"/>
    <property type="match status" value="1"/>
</dbReference>
<dbReference type="EMBL" id="PPXC01000016">
    <property type="protein sequence ID" value="POH72223.1"/>
    <property type="molecule type" value="Genomic_DNA"/>
</dbReference>
<evidence type="ECO:0000313" key="3">
    <source>
        <dbReference type="EMBL" id="POH72223.1"/>
    </source>
</evidence>
<feature type="chain" id="PRO_5015759635" evidence="1">
    <location>
        <begin position="26"/>
        <end position="340"/>
    </location>
</feature>
<feature type="signal peptide" evidence="1">
    <location>
        <begin position="1"/>
        <end position="25"/>
    </location>
</feature>
<dbReference type="InterPro" id="IPR011583">
    <property type="entry name" value="Chitinase_II/V-like_cat"/>
</dbReference>
<protein>
    <submittedName>
        <fullName evidence="3">Hydrolase</fullName>
    </submittedName>
</protein>
<dbReference type="Pfam" id="PF00704">
    <property type="entry name" value="Glyco_hydro_18"/>
    <property type="match status" value="1"/>
</dbReference>
<comment type="caution">
    <text evidence="3">The sequence shown here is derived from an EMBL/GenBank/DDBJ whole genome shotgun (WGS) entry which is preliminary data.</text>
</comment>
<gene>
    <name evidence="3" type="ORF">CVS27_17185</name>
</gene>
<name>A0A2S3ZSR6_ARTGL</name>
<feature type="domain" description="GH18" evidence="2">
    <location>
        <begin position="20"/>
        <end position="340"/>
    </location>
</feature>
<dbReference type="InterPro" id="IPR017853">
    <property type="entry name" value="GH"/>
</dbReference>
<keyword evidence="3" id="KW-0378">Hydrolase</keyword>
<dbReference type="GO" id="GO:0008061">
    <property type="term" value="F:chitin binding"/>
    <property type="evidence" value="ECO:0007669"/>
    <property type="project" value="InterPro"/>
</dbReference>
<dbReference type="InterPro" id="IPR001223">
    <property type="entry name" value="Glyco_hydro18_cat"/>
</dbReference>
<keyword evidence="4" id="KW-1185">Reference proteome</keyword>
<dbReference type="PROSITE" id="PS51910">
    <property type="entry name" value="GH18_2"/>
    <property type="match status" value="1"/>
</dbReference>
<dbReference type="Proteomes" id="UP000237061">
    <property type="component" value="Unassembled WGS sequence"/>
</dbReference>
<dbReference type="Gene3D" id="3.10.50.10">
    <property type="match status" value="1"/>
</dbReference>
<accession>A0A2S3ZSR6</accession>
<keyword evidence="1" id="KW-0732">Signal</keyword>
<dbReference type="InterPro" id="IPR029070">
    <property type="entry name" value="Chitinase_insertion_sf"/>
</dbReference>
<sequence length="340" mass="35169">MIVLKQKVIAGLGIMAITIPLVACASASEASQPPSASRALPVEGYLMTADGASKFVDQSAAALAMVGVDGINLTPDGAGLTEMPASAAPIVAATHAHGLTAELLVGNFDKTIEDFSPEIATALLSSPSNRTKVIKLLVDDVVRGGYDGLQLDMESLNASHGAGLASFAKDLKAALPAKTKLSMALMATDTAAGYADEGYQLTALNKSVDRFVLMAYDQHGPTWTEAGPIGGSPWVKSVLGAFIAAGAPKSKIDLGVAEYAYTWPGNGTPGEQLTVAQARAKAGNKARFDAVQGEWTATLSDGTVIWWSDALTLAGRTKMAQQYGVHGLAIWELSLGDPLV</sequence>